<dbReference type="KEGG" id="tet:TTHERM_00647040"/>
<sequence>MKRKPCYIQITELYELQKFILVQIKNQGQKFILVIAFFETVNESNHSDEVQEQMENENIKRIMKLHNQKLLSIKISPPIYVESRKKSYQERQNKIKFYEPFQPEMITKHYSKGKGQSIIQNTIDDLYTYFTTATIRHKIYHPFFMLLKFNKAIRLYYNTRMIKTNQQDEKFFYDTQKEIFNNLFSTSCDSSDDPLLFMCLRKPKKQDWPKDIQKIDKFLSNIESTALSYLESSDYPFQIPEEYTEIVYSDQLKNIYTKSYNQISSLQFQMQSQRANSHHANFLYQQQFQELLYNPSSENQSNLNLVSNLSGNQQSPQPSKQFELTQNINHQLYQINPTHHSLNGHADEKIEGTHFQSTLHHKRTLYEAFGSDSNQQSLDNIKKITSITNNQTCYPNNLQQQDQIKSEEWVTKFLNNQGNQTAQIAFNSINEMNPLKSHDEMIAQISKQQMQAESNIQKNRENSITQSDALSQNQYSCQDNQTTKTLHSPNQFSQLTIPSYSLIQENSLSPQTALQQQISNQANIQFTPQIQQNAQLNSQKQPSFPSLPSFNHIGSSISLQNINDLQQNQQCLYNQLLGQQIQQQNFPNLIQNTQITVPQNQQMNLHQQFQHNTQQQQVNIQNNYNNHDYFKNFPQQTQINLGMHNLDQILQKNKAQIYQNPTFSQDSVLQQLQNQKMLVQQNQLEQQKLMQRNNSAQIPFQLQQNVNMQNFLLNINQNMSLPDVNVQIMNMDKYKDLNQKINNQNLFNFDITSNQYLPLNNKQLNQSFSLAHHDQIQNASSQTSKNIGSNYQQNQLGQMTLNQFQQQNSLINSLKQENLTDISNHSYTDPSIAALFTQKQEAAQVIKQNPEQNFFQSKIEEYDYNQNSNVYSQKMSSSYSMIKPQQINQQLIQNFSKKEEA</sequence>
<dbReference type="GeneID" id="7833614"/>
<dbReference type="OMA" id="SHDEMIA"/>
<dbReference type="InParanoid" id="I7M4J4"/>
<name>I7M4J4_TETTS</name>
<dbReference type="RefSeq" id="XP_001027413.1">
    <property type="nucleotide sequence ID" value="XM_001027413.3"/>
</dbReference>
<dbReference type="Proteomes" id="UP000009168">
    <property type="component" value="Unassembled WGS sequence"/>
</dbReference>
<dbReference type="HOGENOM" id="CLU_321733_0_0_1"/>
<accession>I7M4J4</accession>
<dbReference type="EMBL" id="GG662245">
    <property type="protein sequence ID" value="EAS07171.1"/>
    <property type="molecule type" value="Genomic_DNA"/>
</dbReference>
<organism evidence="1 2">
    <name type="scientific">Tetrahymena thermophila (strain SB210)</name>
    <dbReference type="NCBI Taxonomy" id="312017"/>
    <lineage>
        <taxon>Eukaryota</taxon>
        <taxon>Sar</taxon>
        <taxon>Alveolata</taxon>
        <taxon>Ciliophora</taxon>
        <taxon>Intramacronucleata</taxon>
        <taxon>Oligohymenophorea</taxon>
        <taxon>Hymenostomatida</taxon>
        <taxon>Tetrahymenina</taxon>
        <taxon>Tetrahymenidae</taxon>
        <taxon>Tetrahymena</taxon>
    </lineage>
</organism>
<reference evidence="2" key="1">
    <citation type="journal article" date="2006" name="PLoS Biol.">
        <title>Macronuclear genome sequence of the ciliate Tetrahymena thermophila, a model eukaryote.</title>
        <authorList>
            <person name="Eisen J.A."/>
            <person name="Coyne R.S."/>
            <person name="Wu M."/>
            <person name="Wu D."/>
            <person name="Thiagarajan M."/>
            <person name="Wortman J.R."/>
            <person name="Badger J.H."/>
            <person name="Ren Q."/>
            <person name="Amedeo P."/>
            <person name="Jones K.M."/>
            <person name="Tallon L.J."/>
            <person name="Delcher A.L."/>
            <person name="Salzberg S.L."/>
            <person name="Silva J.C."/>
            <person name="Haas B.J."/>
            <person name="Majoros W.H."/>
            <person name="Farzad M."/>
            <person name="Carlton J.M."/>
            <person name="Smith R.K. Jr."/>
            <person name="Garg J."/>
            <person name="Pearlman R.E."/>
            <person name="Karrer K.M."/>
            <person name="Sun L."/>
            <person name="Manning G."/>
            <person name="Elde N.C."/>
            <person name="Turkewitz A.P."/>
            <person name="Asai D.J."/>
            <person name="Wilkes D.E."/>
            <person name="Wang Y."/>
            <person name="Cai H."/>
            <person name="Collins K."/>
            <person name="Stewart B.A."/>
            <person name="Lee S.R."/>
            <person name="Wilamowska K."/>
            <person name="Weinberg Z."/>
            <person name="Ruzzo W.L."/>
            <person name="Wloga D."/>
            <person name="Gaertig J."/>
            <person name="Frankel J."/>
            <person name="Tsao C.-C."/>
            <person name="Gorovsky M.A."/>
            <person name="Keeling P.J."/>
            <person name="Waller R.F."/>
            <person name="Patron N.J."/>
            <person name="Cherry J.M."/>
            <person name="Stover N.A."/>
            <person name="Krieger C.J."/>
            <person name="del Toro C."/>
            <person name="Ryder H.F."/>
            <person name="Williamson S.C."/>
            <person name="Barbeau R.A."/>
            <person name="Hamilton E.P."/>
            <person name="Orias E."/>
        </authorList>
    </citation>
    <scope>NUCLEOTIDE SEQUENCE [LARGE SCALE GENOMIC DNA]</scope>
    <source>
        <strain evidence="2">SB210</strain>
    </source>
</reference>
<evidence type="ECO:0000313" key="1">
    <source>
        <dbReference type="EMBL" id="EAS07171.1"/>
    </source>
</evidence>
<dbReference type="AlphaFoldDB" id="I7M4J4"/>
<gene>
    <name evidence="1" type="ORF">TTHERM_00647040</name>
</gene>
<keyword evidence="2" id="KW-1185">Reference proteome</keyword>
<evidence type="ECO:0000313" key="2">
    <source>
        <dbReference type="Proteomes" id="UP000009168"/>
    </source>
</evidence>
<dbReference type="OrthoDB" id="1305at2759"/>
<proteinExistence type="predicted"/>
<protein>
    <submittedName>
        <fullName evidence="1">Uncharacterized protein</fullName>
    </submittedName>
</protein>